<organism evidence="11 12">
    <name type="scientific">Protopolystoma xenopodis</name>
    <dbReference type="NCBI Taxonomy" id="117903"/>
    <lineage>
        <taxon>Eukaryota</taxon>
        <taxon>Metazoa</taxon>
        <taxon>Spiralia</taxon>
        <taxon>Lophotrochozoa</taxon>
        <taxon>Platyhelminthes</taxon>
        <taxon>Monogenea</taxon>
        <taxon>Polyopisthocotylea</taxon>
        <taxon>Polystomatidea</taxon>
        <taxon>Polystomatidae</taxon>
        <taxon>Protopolystoma</taxon>
    </lineage>
</organism>
<evidence type="ECO:0000256" key="2">
    <source>
        <dbReference type="ARBA" id="ARBA00008473"/>
    </source>
</evidence>
<sequence>LRRHARFLENEIDTKLAIFGKLSVNIGFRPPLISDTLAVTSSASNKSSRDSSLKQLERTKKDLDELLDNLIRINDHLSDCVSGSKASLSSSSSTGSINHQHTLNRHREILHDYLREFNQIRERVGLRERDDLSPVCFLAHSL</sequence>
<dbReference type="InterPro" id="IPR023601">
    <property type="entry name" value="Golgi_SNAP_su1"/>
</dbReference>
<dbReference type="GO" id="GO:0005484">
    <property type="term" value="F:SNAP receptor activity"/>
    <property type="evidence" value="ECO:0007669"/>
    <property type="project" value="TreeGrafter"/>
</dbReference>
<dbReference type="GO" id="GO:0031201">
    <property type="term" value="C:SNARE complex"/>
    <property type="evidence" value="ECO:0007669"/>
    <property type="project" value="TreeGrafter"/>
</dbReference>
<dbReference type="PANTHER" id="PTHR21094">
    <property type="entry name" value="GOS-28 SNARE- RELATED"/>
    <property type="match status" value="1"/>
</dbReference>
<dbReference type="GO" id="GO:0005797">
    <property type="term" value="C:Golgi medial cisterna"/>
    <property type="evidence" value="ECO:0007669"/>
    <property type="project" value="TreeGrafter"/>
</dbReference>
<gene>
    <name evidence="11" type="ORF">PXEA_LOCUS30145</name>
</gene>
<evidence type="ECO:0000256" key="4">
    <source>
        <dbReference type="ARBA" id="ARBA00022448"/>
    </source>
</evidence>
<evidence type="ECO:0000256" key="9">
    <source>
        <dbReference type="ARBA" id="ARBA00023136"/>
    </source>
</evidence>
<evidence type="ECO:0000256" key="8">
    <source>
        <dbReference type="ARBA" id="ARBA00023034"/>
    </source>
</evidence>
<comment type="caution">
    <text evidence="11">The sequence shown here is derived from an EMBL/GenBank/DDBJ whole genome shotgun (WGS) entry which is preliminary data.</text>
</comment>
<protein>
    <recommendedName>
        <fullName evidence="3">Golgi SNAP receptor complex member 1</fullName>
    </recommendedName>
</protein>
<keyword evidence="5" id="KW-0812">Transmembrane</keyword>
<keyword evidence="4" id="KW-0813">Transport</keyword>
<keyword evidence="8" id="KW-0333">Golgi apparatus</keyword>
<dbReference type="OrthoDB" id="422156at2759"/>
<comment type="similarity">
    <text evidence="2">Belongs to the GOSR1 family.</text>
</comment>
<dbReference type="GO" id="GO:0015031">
    <property type="term" value="P:protein transport"/>
    <property type="evidence" value="ECO:0007669"/>
    <property type="project" value="UniProtKB-KW"/>
</dbReference>
<evidence type="ECO:0000313" key="11">
    <source>
        <dbReference type="EMBL" id="VEL36705.1"/>
    </source>
</evidence>
<dbReference type="Proteomes" id="UP000784294">
    <property type="component" value="Unassembled WGS sequence"/>
</dbReference>
<keyword evidence="6" id="KW-0653">Protein transport</keyword>
<evidence type="ECO:0000256" key="1">
    <source>
        <dbReference type="ARBA" id="ARBA00004409"/>
    </source>
</evidence>
<keyword evidence="10" id="KW-0175">Coiled coil</keyword>
<comment type="subcellular location">
    <subcellularLocation>
        <location evidence="1">Golgi apparatus membrane</location>
        <topology evidence="1">Single-pass type IV membrane protein</topology>
    </subcellularLocation>
</comment>
<proteinExistence type="inferred from homology"/>
<feature type="non-terminal residue" evidence="11">
    <location>
        <position position="142"/>
    </location>
</feature>
<evidence type="ECO:0000256" key="6">
    <source>
        <dbReference type="ARBA" id="ARBA00022927"/>
    </source>
</evidence>
<evidence type="ECO:0000256" key="7">
    <source>
        <dbReference type="ARBA" id="ARBA00022989"/>
    </source>
</evidence>
<dbReference type="GO" id="GO:0048219">
    <property type="term" value="P:inter-Golgi cisterna vesicle-mediated transport"/>
    <property type="evidence" value="ECO:0007669"/>
    <property type="project" value="TreeGrafter"/>
</dbReference>
<keyword evidence="12" id="KW-1185">Reference proteome</keyword>
<evidence type="ECO:0000256" key="5">
    <source>
        <dbReference type="ARBA" id="ARBA00022692"/>
    </source>
</evidence>
<dbReference type="GO" id="GO:0006888">
    <property type="term" value="P:endoplasmic reticulum to Golgi vesicle-mediated transport"/>
    <property type="evidence" value="ECO:0007669"/>
    <property type="project" value="InterPro"/>
</dbReference>
<dbReference type="GO" id="GO:0000139">
    <property type="term" value="C:Golgi membrane"/>
    <property type="evidence" value="ECO:0007669"/>
    <property type="project" value="UniProtKB-SubCell"/>
</dbReference>
<name>A0A3S5ASI5_9PLAT</name>
<dbReference type="GO" id="GO:0005801">
    <property type="term" value="C:cis-Golgi network"/>
    <property type="evidence" value="ECO:0007669"/>
    <property type="project" value="InterPro"/>
</dbReference>
<keyword evidence="7" id="KW-1133">Transmembrane helix</keyword>
<evidence type="ECO:0000313" key="12">
    <source>
        <dbReference type="Proteomes" id="UP000784294"/>
    </source>
</evidence>
<feature type="coiled-coil region" evidence="10">
    <location>
        <begin position="49"/>
        <end position="76"/>
    </location>
</feature>
<dbReference type="AlphaFoldDB" id="A0A3S5ASI5"/>
<evidence type="ECO:0000256" key="3">
    <source>
        <dbReference type="ARBA" id="ARBA00015612"/>
    </source>
</evidence>
<dbReference type="PANTHER" id="PTHR21094:SF2">
    <property type="entry name" value="GOLGI SNAP RECEPTOR COMPLEX MEMBER 1"/>
    <property type="match status" value="1"/>
</dbReference>
<evidence type="ECO:0000256" key="10">
    <source>
        <dbReference type="SAM" id="Coils"/>
    </source>
</evidence>
<keyword evidence="9" id="KW-0472">Membrane</keyword>
<accession>A0A3S5ASI5</accession>
<reference evidence="11" key="1">
    <citation type="submission" date="2018-11" db="EMBL/GenBank/DDBJ databases">
        <authorList>
            <consortium name="Pathogen Informatics"/>
        </authorList>
    </citation>
    <scope>NUCLEOTIDE SEQUENCE</scope>
</reference>
<dbReference type="EMBL" id="CAAALY010252944">
    <property type="protein sequence ID" value="VEL36705.1"/>
    <property type="molecule type" value="Genomic_DNA"/>
</dbReference>
<dbReference type="GO" id="GO:0006906">
    <property type="term" value="P:vesicle fusion"/>
    <property type="evidence" value="ECO:0007669"/>
    <property type="project" value="TreeGrafter"/>
</dbReference>